<dbReference type="InterPro" id="IPR030459">
    <property type="entry name" value="Glyco_hydro_31_CS"/>
</dbReference>
<name>A0A9Q1H9V5_HOLLE</name>
<evidence type="ECO:0000313" key="12">
    <source>
        <dbReference type="EMBL" id="KAJ8037783.1"/>
    </source>
</evidence>
<dbReference type="InterPro" id="IPR011013">
    <property type="entry name" value="Gal_mutarotase_sf_dom"/>
</dbReference>
<gene>
    <name evidence="12" type="ORF">HOLleu_18684</name>
</gene>
<dbReference type="Pfam" id="PF21365">
    <property type="entry name" value="Glyco_hydro_31_3rd"/>
    <property type="match status" value="1"/>
</dbReference>
<dbReference type="Proteomes" id="UP001152320">
    <property type="component" value="Chromosome 8"/>
</dbReference>
<feature type="signal peptide" evidence="10">
    <location>
        <begin position="1"/>
        <end position="21"/>
    </location>
</feature>
<dbReference type="InterPro" id="IPR044913">
    <property type="entry name" value="P_trefoil_dom_sf"/>
</dbReference>
<dbReference type="SUPFAM" id="SSF74650">
    <property type="entry name" value="Galactose mutarotase-like"/>
    <property type="match status" value="1"/>
</dbReference>
<evidence type="ECO:0000256" key="3">
    <source>
        <dbReference type="ARBA" id="ARBA00022801"/>
    </source>
</evidence>
<dbReference type="InterPro" id="IPR017957">
    <property type="entry name" value="P_trefoil_CS"/>
</dbReference>
<evidence type="ECO:0000259" key="11">
    <source>
        <dbReference type="PROSITE" id="PS51448"/>
    </source>
</evidence>
<evidence type="ECO:0000256" key="2">
    <source>
        <dbReference type="ARBA" id="ARBA00007806"/>
    </source>
</evidence>
<dbReference type="Gene3D" id="2.60.40.1760">
    <property type="entry name" value="glycosyl hydrolase (family 31)"/>
    <property type="match status" value="1"/>
</dbReference>
<comment type="similarity">
    <text evidence="2 9">Belongs to the glycosyl hydrolase 31 family.</text>
</comment>
<comment type="caution">
    <text evidence="12">The sequence shown here is derived from an EMBL/GenBank/DDBJ whole genome shotgun (WGS) entry which is preliminary data.</text>
</comment>
<comment type="caution">
    <text evidence="8">Lacks conserved residue(s) required for the propagation of feature annotation.</text>
</comment>
<dbReference type="InterPro" id="IPR013780">
    <property type="entry name" value="Glyco_hydro_b"/>
</dbReference>
<dbReference type="InterPro" id="IPR017853">
    <property type="entry name" value="GH"/>
</dbReference>
<evidence type="ECO:0000256" key="9">
    <source>
        <dbReference type="RuleBase" id="RU361185"/>
    </source>
</evidence>
<dbReference type="PROSITE" id="PS51448">
    <property type="entry name" value="P_TREFOIL_2"/>
    <property type="match status" value="1"/>
</dbReference>
<reference evidence="12" key="1">
    <citation type="submission" date="2021-10" db="EMBL/GenBank/DDBJ databases">
        <title>Tropical sea cucumber genome reveals ecological adaptation and Cuvierian tubules defense mechanism.</title>
        <authorList>
            <person name="Chen T."/>
        </authorList>
    </citation>
    <scope>NUCLEOTIDE SEQUENCE</scope>
    <source>
        <strain evidence="12">Nanhai2018</strain>
        <tissue evidence="12">Muscle</tissue>
    </source>
</reference>
<dbReference type="CDD" id="cd06602">
    <property type="entry name" value="GH31_MGAM_SI_GAA"/>
    <property type="match status" value="1"/>
</dbReference>
<keyword evidence="7 9" id="KW-0326">Glycosidase</keyword>
<dbReference type="PROSITE" id="PS00707">
    <property type="entry name" value="GLYCOSYL_HYDROL_F31_2"/>
    <property type="match status" value="1"/>
</dbReference>
<keyword evidence="13" id="KW-1185">Reference proteome</keyword>
<dbReference type="Pfam" id="PF13802">
    <property type="entry name" value="Gal_mutarotas_2"/>
    <property type="match status" value="1"/>
</dbReference>
<dbReference type="InterPro" id="IPR025887">
    <property type="entry name" value="Glyco_hydro_31_N_dom"/>
</dbReference>
<dbReference type="SUPFAM" id="SSF51011">
    <property type="entry name" value="Glycosyl hydrolase domain"/>
    <property type="match status" value="1"/>
</dbReference>
<dbReference type="InterPro" id="IPR030458">
    <property type="entry name" value="Glyco_hydro_31_AS"/>
</dbReference>
<dbReference type="InterPro" id="IPR000322">
    <property type="entry name" value="Glyco_hydro_31_TIM"/>
</dbReference>
<dbReference type="Gene3D" id="4.10.110.10">
    <property type="entry name" value="Spasmolytic Protein, domain 1"/>
    <property type="match status" value="1"/>
</dbReference>
<dbReference type="CDD" id="cd00111">
    <property type="entry name" value="Trefoil"/>
    <property type="match status" value="1"/>
</dbReference>
<evidence type="ECO:0000256" key="8">
    <source>
        <dbReference type="PROSITE-ProRule" id="PRU00779"/>
    </source>
</evidence>
<keyword evidence="6" id="KW-0325">Glycoprotein</keyword>
<evidence type="ECO:0000256" key="4">
    <source>
        <dbReference type="ARBA" id="ARBA00023136"/>
    </source>
</evidence>
<protein>
    <submittedName>
        <fullName evidence="12">Lysosomal alpha-glucosidase</fullName>
    </submittedName>
</protein>
<sequence>MKLSTIQWALLCTVCVNLVHGQHCMLPDEERFDCNPELESSQKICESRGCCWIKSNTKGVPQCFYPENYDGYRLGKLQDTKFGLTTNLTRTSSGYYPKTIKTLKMDVYYETGQRLHFKIFDPDNKRYEVPIETPTVSSKVSQKDYEVNFSSSKFGFSVVRSKTQRAVFNSSVNPSGLLFHDQFIQISTSLTSHYVYGLGEHRSRFLLSTNWSSFTFWNNGFPVEEGINLYGTHPFYLGLEPEYGTAYGVFLLNSNAMDVVIQPTPAITFRTIGGILDFYIFLGPTPSDVIQQYLEVIGHPFFPPYWGLGFHLCRWGYLSANRTLEIVNRMRKANIPQDTQWNDIDYMDSHLDFTIDHSAFSNLGDVVADIHHHNQHYIAMIDPAISSEQPSGSYPPYDEGVSQDVFIKDDKGAILIGQVWPGKTAFPDFFKPETVTWWSKQIQKFYSTLPLDGIWLDMNEPSSFVSGSINGCPANTLENPPYTPYVIGGLLRTMTLCASVKQNHTGLHYNLHSLYGLSEIEPTNKLLVKLRNKRPFIISRSTFVSSGKYAGHWLGDNRSRWPDMYFSITGILNFNMFGIPLVGADICGFQGNTNEELCVRWHQLGAFYPFSRNHNSLSCGPVTCIDQDPGAWSSSAQDIIREALTTRYLLLPYLYTLFAGAHENGTTVVRPLFFEYPSDPATYSVDRQFLWGSSLLISPVLEQGATSVESVLPAGVWYDFYNGTALLATKTQNFTLDAPLDKINLHLREGSILPLQKPNTTTYASRKNGFELRAAINSKTGNATGSLYWDDGDSIGSLESGDFFSLSFSLSSGNTLVSKVMHNGYKNSSELILEKLSIYGVKLSPQSFTVNGKKAAFTYDGKQKTLLVSGLAVNMDQTITAKWI</sequence>
<keyword evidence="5" id="KW-1015">Disulfide bond</keyword>
<proteinExistence type="inferred from homology"/>
<evidence type="ECO:0000256" key="5">
    <source>
        <dbReference type="ARBA" id="ARBA00023157"/>
    </source>
</evidence>
<dbReference type="GO" id="GO:0012505">
    <property type="term" value="C:endomembrane system"/>
    <property type="evidence" value="ECO:0007669"/>
    <property type="project" value="UniProtKB-SubCell"/>
</dbReference>
<dbReference type="Pfam" id="PF00088">
    <property type="entry name" value="Trefoil"/>
    <property type="match status" value="1"/>
</dbReference>
<dbReference type="CDD" id="cd14752">
    <property type="entry name" value="GH31_N"/>
    <property type="match status" value="1"/>
</dbReference>
<organism evidence="12 13">
    <name type="scientific">Holothuria leucospilota</name>
    <name type="common">Black long sea cucumber</name>
    <name type="synonym">Mertensiothuria leucospilota</name>
    <dbReference type="NCBI Taxonomy" id="206669"/>
    <lineage>
        <taxon>Eukaryota</taxon>
        <taxon>Metazoa</taxon>
        <taxon>Echinodermata</taxon>
        <taxon>Eleutherozoa</taxon>
        <taxon>Echinozoa</taxon>
        <taxon>Holothuroidea</taxon>
        <taxon>Aspidochirotacea</taxon>
        <taxon>Aspidochirotida</taxon>
        <taxon>Holothuriidae</taxon>
        <taxon>Holothuria</taxon>
    </lineage>
</organism>
<dbReference type="Gene3D" id="2.60.40.1180">
    <property type="entry name" value="Golgi alpha-mannosidase II"/>
    <property type="match status" value="2"/>
</dbReference>
<dbReference type="AlphaFoldDB" id="A0A9Q1H9V5"/>
<dbReference type="SUPFAM" id="SSF51445">
    <property type="entry name" value="(Trans)glycosidases"/>
    <property type="match status" value="1"/>
</dbReference>
<dbReference type="InterPro" id="IPR048395">
    <property type="entry name" value="Glyco_hydro_31_C"/>
</dbReference>
<feature type="domain" description="P-type" evidence="11">
    <location>
        <begin position="22"/>
        <end position="67"/>
    </location>
</feature>
<evidence type="ECO:0000256" key="7">
    <source>
        <dbReference type="ARBA" id="ARBA00023295"/>
    </source>
</evidence>
<dbReference type="PANTHER" id="PTHR22762:SF131">
    <property type="entry name" value="GLYCOSIDE HYDROLASE FAMILY 31 N-TERMINAL DOMAIN-CONTAINING PROTEIN"/>
    <property type="match status" value="1"/>
</dbReference>
<dbReference type="GO" id="GO:0004558">
    <property type="term" value="F:alpha-1,4-glucosidase activity"/>
    <property type="evidence" value="ECO:0007669"/>
    <property type="project" value="TreeGrafter"/>
</dbReference>
<dbReference type="EMBL" id="JAIZAY010000008">
    <property type="protein sequence ID" value="KAJ8037783.1"/>
    <property type="molecule type" value="Genomic_DNA"/>
</dbReference>
<dbReference type="GO" id="GO:0005975">
    <property type="term" value="P:carbohydrate metabolic process"/>
    <property type="evidence" value="ECO:0007669"/>
    <property type="project" value="InterPro"/>
</dbReference>
<feature type="chain" id="PRO_5040451171" evidence="10">
    <location>
        <begin position="22"/>
        <end position="884"/>
    </location>
</feature>
<dbReference type="FunFam" id="2.60.40.1760:FF:000001">
    <property type="entry name" value="Maltase-glucoamylase, intestinal"/>
    <property type="match status" value="1"/>
</dbReference>
<dbReference type="OrthoDB" id="5839090at2759"/>
<dbReference type="SMART" id="SM00018">
    <property type="entry name" value="PD"/>
    <property type="match status" value="1"/>
</dbReference>
<dbReference type="PROSITE" id="PS00025">
    <property type="entry name" value="P_TREFOIL_1"/>
    <property type="match status" value="1"/>
</dbReference>
<dbReference type="Pfam" id="PF01055">
    <property type="entry name" value="Glyco_hydro_31_2nd"/>
    <property type="match status" value="1"/>
</dbReference>
<dbReference type="FunFam" id="2.60.40.1180:FF:000001">
    <property type="entry name" value="Maltase-glucoamylase, intestinal"/>
    <property type="match status" value="1"/>
</dbReference>
<evidence type="ECO:0000256" key="1">
    <source>
        <dbReference type="ARBA" id="ARBA00004308"/>
    </source>
</evidence>
<comment type="subcellular location">
    <subcellularLocation>
        <location evidence="1">Endomembrane system</location>
    </subcellularLocation>
</comment>
<dbReference type="PROSITE" id="PS00129">
    <property type="entry name" value="GLYCOSYL_HYDROL_F31_1"/>
    <property type="match status" value="1"/>
</dbReference>
<evidence type="ECO:0000256" key="6">
    <source>
        <dbReference type="ARBA" id="ARBA00023180"/>
    </source>
</evidence>
<keyword evidence="4" id="KW-0472">Membrane</keyword>
<evidence type="ECO:0000313" key="13">
    <source>
        <dbReference type="Proteomes" id="UP001152320"/>
    </source>
</evidence>
<keyword evidence="3 9" id="KW-0378">Hydrolase</keyword>
<evidence type="ECO:0000256" key="10">
    <source>
        <dbReference type="SAM" id="SignalP"/>
    </source>
</evidence>
<dbReference type="PANTHER" id="PTHR22762">
    <property type="entry name" value="ALPHA-GLUCOSIDASE"/>
    <property type="match status" value="1"/>
</dbReference>
<dbReference type="GO" id="GO:0030246">
    <property type="term" value="F:carbohydrate binding"/>
    <property type="evidence" value="ECO:0007669"/>
    <property type="project" value="InterPro"/>
</dbReference>
<dbReference type="InterPro" id="IPR000519">
    <property type="entry name" value="P_trefoil_dom"/>
</dbReference>
<accession>A0A9Q1H9V5</accession>
<keyword evidence="10" id="KW-0732">Signal</keyword>
<dbReference type="Gene3D" id="3.20.20.80">
    <property type="entry name" value="Glycosidases"/>
    <property type="match status" value="1"/>
</dbReference>